<accession>A0AAW1WTJ8</accession>
<evidence type="ECO:0000313" key="2">
    <source>
        <dbReference type="Proteomes" id="UP001457282"/>
    </source>
</evidence>
<name>A0AAW1WTJ8_RUBAR</name>
<dbReference type="PANTHER" id="PTHR38925">
    <property type="entry name" value="PROTEIN, PUTATIVE-RELATED"/>
    <property type="match status" value="1"/>
</dbReference>
<evidence type="ECO:0000313" key="1">
    <source>
        <dbReference type="EMBL" id="KAK9927558.1"/>
    </source>
</evidence>
<dbReference type="Proteomes" id="UP001457282">
    <property type="component" value="Unassembled WGS sequence"/>
</dbReference>
<reference evidence="1 2" key="1">
    <citation type="journal article" date="2023" name="G3 (Bethesda)">
        <title>A chromosome-length genome assembly and annotation of blackberry (Rubus argutus, cv. 'Hillquist').</title>
        <authorList>
            <person name="Bruna T."/>
            <person name="Aryal R."/>
            <person name="Dudchenko O."/>
            <person name="Sargent D.J."/>
            <person name="Mead D."/>
            <person name="Buti M."/>
            <person name="Cavallini A."/>
            <person name="Hytonen T."/>
            <person name="Andres J."/>
            <person name="Pham M."/>
            <person name="Weisz D."/>
            <person name="Mascagni F."/>
            <person name="Usai G."/>
            <person name="Natali L."/>
            <person name="Bassil N."/>
            <person name="Fernandez G.E."/>
            <person name="Lomsadze A."/>
            <person name="Armour M."/>
            <person name="Olukolu B."/>
            <person name="Poorten T."/>
            <person name="Britton C."/>
            <person name="Davik J."/>
            <person name="Ashrafi H."/>
            <person name="Aiden E.L."/>
            <person name="Borodovsky M."/>
            <person name="Worthington M."/>
        </authorList>
    </citation>
    <scope>NUCLEOTIDE SEQUENCE [LARGE SCALE GENOMIC DNA]</scope>
    <source>
        <strain evidence="1">PI 553951</strain>
    </source>
</reference>
<dbReference type="AlphaFoldDB" id="A0AAW1WTJ8"/>
<keyword evidence="2" id="KW-1185">Reference proteome</keyword>
<comment type="caution">
    <text evidence="1">The sequence shown here is derived from an EMBL/GenBank/DDBJ whole genome shotgun (WGS) entry which is preliminary data.</text>
</comment>
<protein>
    <submittedName>
        <fullName evidence="1">Uncharacterized protein</fullName>
    </submittedName>
</protein>
<gene>
    <name evidence="1" type="ORF">M0R45_024739</name>
</gene>
<dbReference type="EMBL" id="JBEDUW010000005">
    <property type="protein sequence ID" value="KAK9927558.1"/>
    <property type="molecule type" value="Genomic_DNA"/>
</dbReference>
<organism evidence="1 2">
    <name type="scientific">Rubus argutus</name>
    <name type="common">Southern blackberry</name>
    <dbReference type="NCBI Taxonomy" id="59490"/>
    <lineage>
        <taxon>Eukaryota</taxon>
        <taxon>Viridiplantae</taxon>
        <taxon>Streptophyta</taxon>
        <taxon>Embryophyta</taxon>
        <taxon>Tracheophyta</taxon>
        <taxon>Spermatophyta</taxon>
        <taxon>Magnoliopsida</taxon>
        <taxon>eudicotyledons</taxon>
        <taxon>Gunneridae</taxon>
        <taxon>Pentapetalae</taxon>
        <taxon>rosids</taxon>
        <taxon>fabids</taxon>
        <taxon>Rosales</taxon>
        <taxon>Rosaceae</taxon>
        <taxon>Rosoideae</taxon>
        <taxon>Rosoideae incertae sedis</taxon>
        <taxon>Rubus</taxon>
    </lineage>
</organism>
<dbReference type="PANTHER" id="PTHR38925:SF1">
    <property type="entry name" value="PROTEIN, PUTATIVE-RELATED"/>
    <property type="match status" value="1"/>
</dbReference>
<proteinExistence type="predicted"/>
<sequence>MVLHMAVVATMKLKLLSCTSHSLITPVVSGLIWPFVIKLSFSLRLVRRTYTDVIHASRLFFFQMEQIIRAIDEHGHADHDERPVAIIGTNNNSRLERAVRLVHQTVTNSVRQSSEALQLDEQSIHTLAMIAL</sequence>